<dbReference type="AlphaFoldDB" id="A0A3N4K734"/>
<keyword evidence="2" id="KW-1185">Reference proteome</keyword>
<sequence>MARKLVFCLQLPVPSRGMRGTSISPLSTNRASTIYGMKNRNFFNLLRHVIEWKFWLDSILAFTAPIHSSFFGPLTQRQQPVI</sequence>
<accession>A0A3N4K734</accession>
<organism evidence="1 2">
    <name type="scientific">Choiromyces venosus 120613-1</name>
    <dbReference type="NCBI Taxonomy" id="1336337"/>
    <lineage>
        <taxon>Eukaryota</taxon>
        <taxon>Fungi</taxon>
        <taxon>Dikarya</taxon>
        <taxon>Ascomycota</taxon>
        <taxon>Pezizomycotina</taxon>
        <taxon>Pezizomycetes</taxon>
        <taxon>Pezizales</taxon>
        <taxon>Tuberaceae</taxon>
        <taxon>Choiromyces</taxon>
    </lineage>
</organism>
<evidence type="ECO:0000313" key="1">
    <source>
        <dbReference type="EMBL" id="RPB05042.1"/>
    </source>
</evidence>
<evidence type="ECO:0000313" key="2">
    <source>
        <dbReference type="Proteomes" id="UP000276215"/>
    </source>
</evidence>
<protein>
    <submittedName>
        <fullName evidence="1">Uncharacterized protein</fullName>
    </submittedName>
</protein>
<name>A0A3N4K734_9PEZI</name>
<gene>
    <name evidence="1" type="ORF">L873DRAFT_939024</name>
</gene>
<reference evidence="1 2" key="1">
    <citation type="journal article" date="2018" name="Nat. Ecol. Evol.">
        <title>Pezizomycetes genomes reveal the molecular basis of ectomycorrhizal truffle lifestyle.</title>
        <authorList>
            <person name="Murat C."/>
            <person name="Payen T."/>
            <person name="Noel B."/>
            <person name="Kuo A."/>
            <person name="Morin E."/>
            <person name="Chen J."/>
            <person name="Kohler A."/>
            <person name="Krizsan K."/>
            <person name="Balestrini R."/>
            <person name="Da Silva C."/>
            <person name="Montanini B."/>
            <person name="Hainaut M."/>
            <person name="Levati E."/>
            <person name="Barry K.W."/>
            <person name="Belfiori B."/>
            <person name="Cichocki N."/>
            <person name="Clum A."/>
            <person name="Dockter R.B."/>
            <person name="Fauchery L."/>
            <person name="Guy J."/>
            <person name="Iotti M."/>
            <person name="Le Tacon F."/>
            <person name="Lindquist E.A."/>
            <person name="Lipzen A."/>
            <person name="Malagnac F."/>
            <person name="Mello A."/>
            <person name="Molinier V."/>
            <person name="Miyauchi S."/>
            <person name="Poulain J."/>
            <person name="Riccioni C."/>
            <person name="Rubini A."/>
            <person name="Sitrit Y."/>
            <person name="Splivallo R."/>
            <person name="Traeger S."/>
            <person name="Wang M."/>
            <person name="Zifcakova L."/>
            <person name="Wipf D."/>
            <person name="Zambonelli A."/>
            <person name="Paolocci F."/>
            <person name="Nowrousian M."/>
            <person name="Ottonello S."/>
            <person name="Baldrian P."/>
            <person name="Spatafora J.W."/>
            <person name="Henrissat B."/>
            <person name="Nagy L.G."/>
            <person name="Aury J.M."/>
            <person name="Wincker P."/>
            <person name="Grigoriev I.V."/>
            <person name="Bonfante P."/>
            <person name="Martin F.M."/>
        </authorList>
    </citation>
    <scope>NUCLEOTIDE SEQUENCE [LARGE SCALE GENOMIC DNA]</scope>
    <source>
        <strain evidence="1 2">120613-1</strain>
    </source>
</reference>
<dbReference type="EMBL" id="ML120354">
    <property type="protein sequence ID" value="RPB05042.1"/>
    <property type="molecule type" value="Genomic_DNA"/>
</dbReference>
<proteinExistence type="predicted"/>
<dbReference type="Proteomes" id="UP000276215">
    <property type="component" value="Unassembled WGS sequence"/>
</dbReference>